<reference evidence="2" key="1">
    <citation type="journal article" date="2016" name="Nat. Biotechnol.">
        <title>Sequencing wild and cultivated cassava and related species reveals extensive interspecific hybridization and genetic diversity.</title>
        <authorList>
            <person name="Bredeson J.V."/>
            <person name="Lyons J.B."/>
            <person name="Prochnik S.E."/>
            <person name="Wu G.A."/>
            <person name="Ha C.M."/>
            <person name="Edsinger-Gonzales E."/>
            <person name="Grimwood J."/>
            <person name="Schmutz J."/>
            <person name="Rabbi I.Y."/>
            <person name="Egesi C."/>
            <person name="Nauluvula P."/>
            <person name="Lebot V."/>
            <person name="Ndunguru J."/>
            <person name="Mkamilo G."/>
            <person name="Bart R.S."/>
            <person name="Setter T.L."/>
            <person name="Gleadow R.M."/>
            <person name="Kulakow P."/>
            <person name="Ferguson M.E."/>
            <person name="Rounsley S."/>
            <person name="Rokhsar D.S."/>
        </authorList>
    </citation>
    <scope>NUCLEOTIDE SEQUENCE [LARGE SCALE GENOMIC DNA]</scope>
    <source>
        <strain evidence="2">cv. AM560-2</strain>
    </source>
</reference>
<proteinExistence type="predicted"/>
<name>A0ACB7H7F1_MANES</name>
<protein>
    <submittedName>
        <fullName evidence="1">Uncharacterized protein</fullName>
    </submittedName>
</protein>
<evidence type="ECO:0000313" key="1">
    <source>
        <dbReference type="EMBL" id="KAG8648111.1"/>
    </source>
</evidence>
<comment type="caution">
    <text evidence="1">The sequence shown here is derived from an EMBL/GenBank/DDBJ whole genome shotgun (WGS) entry which is preliminary data.</text>
</comment>
<keyword evidence="2" id="KW-1185">Reference proteome</keyword>
<dbReference type="EMBL" id="CM004395">
    <property type="protein sequence ID" value="KAG8648111.1"/>
    <property type="molecule type" value="Genomic_DNA"/>
</dbReference>
<accession>A0ACB7H7F1</accession>
<evidence type="ECO:0000313" key="2">
    <source>
        <dbReference type="Proteomes" id="UP000091857"/>
    </source>
</evidence>
<sequence length="241" mass="27408">MSFLFGDLLGSPHLLVCPSFHIVHSESRGGYLFLYYKYQGRFCQFSWSYPSLQFWGLGVTYTLRELREMVNPDQLQVGDHIYTWRAVGYSHHGIYVGEMNQVKYVIHFVTTGSVFSSISSVSRPKHQACQVCGYAENVNRGVVKTCLDCFLSGDKLEVRQYNGKTKPCDEVVEMAYKLLEKGFGQYDLVVNNCEHFATFCKIGDPSSAQVGVFVGIGNLAPGTPFQLFSAYHLIRKWTFRR</sequence>
<organism evidence="1 2">
    <name type="scientific">Manihot esculenta</name>
    <name type="common">Cassava</name>
    <name type="synonym">Jatropha manihot</name>
    <dbReference type="NCBI Taxonomy" id="3983"/>
    <lineage>
        <taxon>Eukaryota</taxon>
        <taxon>Viridiplantae</taxon>
        <taxon>Streptophyta</taxon>
        <taxon>Embryophyta</taxon>
        <taxon>Tracheophyta</taxon>
        <taxon>Spermatophyta</taxon>
        <taxon>Magnoliopsida</taxon>
        <taxon>eudicotyledons</taxon>
        <taxon>Gunneridae</taxon>
        <taxon>Pentapetalae</taxon>
        <taxon>rosids</taxon>
        <taxon>fabids</taxon>
        <taxon>Malpighiales</taxon>
        <taxon>Euphorbiaceae</taxon>
        <taxon>Crotonoideae</taxon>
        <taxon>Manihoteae</taxon>
        <taxon>Manihot</taxon>
    </lineage>
</organism>
<dbReference type="Proteomes" id="UP000091857">
    <property type="component" value="Chromosome 9"/>
</dbReference>
<gene>
    <name evidence="1" type="ORF">MANES_09G150501v8</name>
</gene>